<organism evidence="14 15">
    <name type="scientific">Piliocolobus tephrosceles</name>
    <name type="common">Ugandan red Colobus</name>
    <dbReference type="NCBI Taxonomy" id="591936"/>
    <lineage>
        <taxon>Eukaryota</taxon>
        <taxon>Metazoa</taxon>
        <taxon>Chordata</taxon>
        <taxon>Craniata</taxon>
        <taxon>Vertebrata</taxon>
        <taxon>Euteleostomi</taxon>
        <taxon>Mammalia</taxon>
        <taxon>Eutheria</taxon>
        <taxon>Euarchontoglires</taxon>
        <taxon>Primates</taxon>
        <taxon>Haplorrhini</taxon>
        <taxon>Catarrhini</taxon>
        <taxon>Cercopithecidae</taxon>
        <taxon>Colobinae</taxon>
        <taxon>Piliocolobus</taxon>
    </lineage>
</organism>
<dbReference type="InterPro" id="IPR036314">
    <property type="entry name" value="SOD_C_sf"/>
</dbReference>
<evidence type="ECO:0000313" key="15">
    <source>
        <dbReference type="Proteomes" id="UP000694416"/>
    </source>
</evidence>
<dbReference type="PANTHER" id="PTHR42769:SF3">
    <property type="entry name" value="SUPEROXIDE DISMUTASE [FE] 2, CHLOROPLASTIC"/>
    <property type="match status" value="1"/>
</dbReference>
<evidence type="ECO:0000256" key="1">
    <source>
        <dbReference type="ARBA" id="ARBA00002170"/>
    </source>
</evidence>
<comment type="similarity">
    <text evidence="3">Belongs to the iron/manganese superoxide dismutase family.</text>
</comment>
<accession>A0A8C9GBG6</accession>
<dbReference type="PROSITE" id="PS00088">
    <property type="entry name" value="SOD_MN"/>
    <property type="match status" value="1"/>
</dbReference>
<feature type="domain" description="Manganese/iron superoxide dismutase C-terminal" evidence="13">
    <location>
        <begin position="154"/>
        <end position="251"/>
    </location>
</feature>
<dbReference type="EC" id="1.15.1.1" evidence="5"/>
<dbReference type="Pfam" id="PF02777">
    <property type="entry name" value="Sod_Fe_C"/>
    <property type="match status" value="1"/>
</dbReference>
<comment type="subcellular location">
    <subcellularLocation>
        <location evidence="2">Mitochondrion matrix</location>
    </subcellularLocation>
</comment>
<dbReference type="InterPro" id="IPR001189">
    <property type="entry name" value="Mn/Fe_SOD"/>
</dbReference>
<dbReference type="PANTHER" id="PTHR42769">
    <property type="entry name" value="SUPEROXIDE DISMUTASE"/>
    <property type="match status" value="1"/>
</dbReference>
<feature type="domain" description="Manganese/iron superoxide dismutase N-terminal" evidence="12">
    <location>
        <begin position="65"/>
        <end position="142"/>
    </location>
</feature>
<dbReference type="Gene3D" id="1.10.287.990">
    <property type="entry name" value="Fe,Mn superoxide dismutase (SOD) domain"/>
    <property type="match status" value="1"/>
</dbReference>
<dbReference type="GO" id="GO:0046872">
    <property type="term" value="F:metal ion binding"/>
    <property type="evidence" value="ECO:0007669"/>
    <property type="project" value="UniProtKB-KW"/>
</dbReference>
<dbReference type="GO" id="GO:0004784">
    <property type="term" value="F:superoxide dismutase activity"/>
    <property type="evidence" value="ECO:0007669"/>
    <property type="project" value="UniProtKB-EC"/>
</dbReference>
<dbReference type="GO" id="GO:0005759">
    <property type="term" value="C:mitochondrial matrix"/>
    <property type="evidence" value="ECO:0007669"/>
    <property type="project" value="UniProtKB-SubCell"/>
</dbReference>
<dbReference type="Proteomes" id="UP000694416">
    <property type="component" value="Unplaced"/>
</dbReference>
<keyword evidence="7" id="KW-0479">Metal-binding</keyword>
<evidence type="ECO:0000259" key="13">
    <source>
        <dbReference type="Pfam" id="PF02777"/>
    </source>
</evidence>
<evidence type="ECO:0000256" key="11">
    <source>
        <dbReference type="ARBA" id="ARBA00049204"/>
    </source>
</evidence>
<keyword evidence="15" id="KW-1185">Reference proteome</keyword>
<dbReference type="SUPFAM" id="SSF46609">
    <property type="entry name" value="Fe,Mn superoxide dismutase (SOD), N-terminal domain"/>
    <property type="match status" value="1"/>
</dbReference>
<keyword evidence="9" id="KW-0944">Nitration</keyword>
<evidence type="ECO:0000256" key="2">
    <source>
        <dbReference type="ARBA" id="ARBA00004305"/>
    </source>
</evidence>
<evidence type="ECO:0000256" key="5">
    <source>
        <dbReference type="ARBA" id="ARBA00012682"/>
    </source>
</evidence>
<dbReference type="PRINTS" id="PR01703">
    <property type="entry name" value="MNSODISMTASE"/>
</dbReference>
<dbReference type="SUPFAM" id="SSF54719">
    <property type="entry name" value="Fe,Mn superoxide dismutase (SOD), C-terminal domain"/>
    <property type="match status" value="1"/>
</dbReference>
<dbReference type="InterPro" id="IPR019832">
    <property type="entry name" value="Mn/Fe_SOD_C"/>
</dbReference>
<evidence type="ECO:0000256" key="4">
    <source>
        <dbReference type="ARBA" id="ARBA00011881"/>
    </source>
</evidence>
<evidence type="ECO:0000256" key="8">
    <source>
        <dbReference type="ARBA" id="ARBA00023002"/>
    </source>
</evidence>
<dbReference type="Gene3D" id="3.55.40.20">
    <property type="entry name" value="Iron/manganese superoxide dismutase, C-terminal domain"/>
    <property type="match status" value="1"/>
</dbReference>
<dbReference type="InterPro" id="IPR019831">
    <property type="entry name" value="Mn/Fe_SOD_N"/>
</dbReference>
<name>A0A8C9GBG6_9PRIM</name>
<reference evidence="14" key="2">
    <citation type="submission" date="2025-09" db="UniProtKB">
        <authorList>
            <consortium name="Ensembl"/>
        </authorList>
    </citation>
    <scope>IDENTIFICATION</scope>
</reference>
<dbReference type="Pfam" id="PF00081">
    <property type="entry name" value="Sod_Fe_N"/>
    <property type="match status" value="1"/>
</dbReference>
<dbReference type="Ensembl" id="ENSPTET00000003297.1">
    <property type="protein sequence ID" value="ENSPTEP00000002162.1"/>
    <property type="gene ID" value="ENSPTEG00000002507.1"/>
</dbReference>
<evidence type="ECO:0000256" key="3">
    <source>
        <dbReference type="ARBA" id="ARBA00008714"/>
    </source>
</evidence>
<dbReference type="InterPro" id="IPR019833">
    <property type="entry name" value="Mn/Fe_SOD_BS"/>
</dbReference>
<comment type="function">
    <text evidence="1">Destroys superoxide anion radicals which are normally produced within the cells and which are toxic to biological systems.</text>
</comment>
<evidence type="ECO:0000256" key="10">
    <source>
        <dbReference type="ARBA" id="ARBA00023211"/>
    </source>
</evidence>
<evidence type="ECO:0000313" key="14">
    <source>
        <dbReference type="Ensembl" id="ENSPTEP00000002162.1"/>
    </source>
</evidence>
<reference evidence="14" key="1">
    <citation type="submission" date="2025-08" db="UniProtKB">
        <authorList>
            <consortium name="Ensembl"/>
        </authorList>
    </citation>
    <scope>IDENTIFICATION</scope>
</reference>
<comment type="catalytic activity">
    <reaction evidence="11">
        <text>2 superoxide + 2 H(+) = H2O2 + O2</text>
        <dbReference type="Rhea" id="RHEA:20696"/>
        <dbReference type="ChEBI" id="CHEBI:15378"/>
        <dbReference type="ChEBI" id="CHEBI:15379"/>
        <dbReference type="ChEBI" id="CHEBI:16240"/>
        <dbReference type="ChEBI" id="CHEBI:18421"/>
        <dbReference type="EC" id="1.15.1.1"/>
    </reaction>
</comment>
<comment type="subunit">
    <text evidence="4">Homotetramer.</text>
</comment>
<proteinExistence type="inferred from homology"/>
<protein>
    <recommendedName>
        <fullName evidence="6">Superoxide dismutase [Mn], mitochondrial</fullName>
        <ecNumber evidence="5">1.15.1.1</ecNumber>
    </recommendedName>
</protein>
<sequence>MYVHIFILFFVDPNRSKFNSKFNFYPFLRTTLATIKKKGYKCDNSSYKCIFKTWRVTELWNTKPFSLIKLPFNPENMRPFLSTEAIEYHYAKHHAAYVKNLNNLAEENCELKKMTLEEIIVLYNGVIHNNAAQLYNHNFFWLGIKEDGGGEPYGVIKEKIEENFTDFQNFKDQFTKEALSHFGSGWIWLIIKKNKLKIHQGHDDQTPLKGAIGHPILTLDIWEHAYYVDYRNARIDYIKEWFNKINWDFANYNLFASLEGQC</sequence>
<keyword evidence="10" id="KW-0464">Manganese</keyword>
<evidence type="ECO:0000259" key="12">
    <source>
        <dbReference type="Pfam" id="PF00081"/>
    </source>
</evidence>
<evidence type="ECO:0000256" key="6">
    <source>
        <dbReference type="ARBA" id="ARBA00014518"/>
    </source>
</evidence>
<dbReference type="AlphaFoldDB" id="A0A8C9GBG6"/>
<evidence type="ECO:0000256" key="7">
    <source>
        <dbReference type="ARBA" id="ARBA00022723"/>
    </source>
</evidence>
<evidence type="ECO:0000256" key="9">
    <source>
        <dbReference type="ARBA" id="ARBA00023074"/>
    </source>
</evidence>
<dbReference type="InterPro" id="IPR036324">
    <property type="entry name" value="Mn/Fe_SOD_N_sf"/>
</dbReference>
<keyword evidence="8" id="KW-0560">Oxidoreductase</keyword>